<dbReference type="Proteomes" id="UP000294028">
    <property type="component" value="Unassembled WGS sequence"/>
</dbReference>
<feature type="region of interest" description="Disordered" evidence="1">
    <location>
        <begin position="1"/>
        <end position="24"/>
    </location>
</feature>
<dbReference type="GeneID" id="9993853"/>
<proteinExistence type="predicted"/>
<comment type="caution">
    <text evidence="2">The sequence shown here is derived from an EMBL/GenBank/DDBJ whole genome shotgun (WGS) entry which is preliminary data.</text>
</comment>
<dbReference type="EMBL" id="RZHH01000002">
    <property type="protein sequence ID" value="RYJ13451.1"/>
    <property type="molecule type" value="Genomic_DNA"/>
</dbReference>
<dbReference type="RefSeq" id="WP_006056945.1">
    <property type="nucleotide sequence ID" value="NZ_RZHH01000002.1"/>
</dbReference>
<accession>A0A482TJB0</accession>
<evidence type="ECO:0000313" key="3">
    <source>
        <dbReference type="Proteomes" id="UP000294028"/>
    </source>
</evidence>
<organism evidence="2 3">
    <name type="scientific">Halogeometricum borinquense</name>
    <dbReference type="NCBI Taxonomy" id="60847"/>
    <lineage>
        <taxon>Archaea</taxon>
        <taxon>Methanobacteriati</taxon>
        <taxon>Methanobacteriota</taxon>
        <taxon>Stenosarchaea group</taxon>
        <taxon>Halobacteria</taxon>
        <taxon>Halobacteriales</taxon>
        <taxon>Haloferacaceae</taxon>
        <taxon>Halogeometricum</taxon>
    </lineage>
</organism>
<dbReference type="Pfam" id="PF24332">
    <property type="entry name" value="DUF7500"/>
    <property type="match status" value="1"/>
</dbReference>
<gene>
    <name evidence="2" type="ORF">ELS19_05370</name>
</gene>
<evidence type="ECO:0000313" key="2">
    <source>
        <dbReference type="EMBL" id="RYJ13451.1"/>
    </source>
</evidence>
<feature type="region of interest" description="Disordered" evidence="1">
    <location>
        <begin position="45"/>
        <end position="66"/>
    </location>
</feature>
<evidence type="ECO:0000256" key="1">
    <source>
        <dbReference type="SAM" id="MobiDB-lite"/>
    </source>
</evidence>
<reference evidence="2 3" key="1">
    <citation type="submission" date="2018-12" db="EMBL/GenBank/DDBJ databases">
        <title>Genome analysis provides insights into bioremediation potentialities of Halogeometricum borinquense strain N11.</title>
        <authorList>
            <person name="Najjari A."/>
            <person name="Youssef N."/>
            <person name="Fhoula I."/>
            <person name="Ben Dhia O."/>
            <person name="Mahjoubi M."/>
            <person name="Ouzari H.I."/>
            <person name="Cherif A."/>
        </authorList>
    </citation>
    <scope>NUCLEOTIDE SEQUENCE [LARGE SCALE GENOMIC DNA]</scope>
    <source>
        <strain evidence="2 3">N11</strain>
    </source>
</reference>
<protein>
    <submittedName>
        <fullName evidence="2">Uncharacterized protein</fullName>
    </submittedName>
</protein>
<dbReference type="InterPro" id="IPR055923">
    <property type="entry name" value="DUF7500"/>
</dbReference>
<dbReference type="AlphaFoldDB" id="A0A482TJB0"/>
<name>A0A482TJB0_9EURY</name>
<sequence length="189" mass="20719">MASDDPPRDHPSRRREEGIIGPRELDYTESSRVAELEEGRFVVATDNDGTPNVDADEEIPSEEERTIEERGKFASQQMARYVSDRDADFGFALTASFEESIEQRELFSDDVATAFGDIAQWYASQVEADASPAEVLGILLLASDTDVTFPTKVLAPVLREQGLTLDDSIGDLVEALAGDGLQIPPPNEK</sequence>
<dbReference type="OMA" id="ANVHEWL"/>